<evidence type="ECO:0008006" key="4">
    <source>
        <dbReference type="Google" id="ProtNLM"/>
    </source>
</evidence>
<accession>A0A4R6II97</accession>
<gene>
    <name evidence="2" type="ORF">CLV32_2789</name>
</gene>
<dbReference type="PROSITE" id="PS51257">
    <property type="entry name" value="PROKAR_LIPOPROTEIN"/>
    <property type="match status" value="1"/>
</dbReference>
<name>A0A4R6II97_9SPHI</name>
<sequence length="905" mass="100706">MNYYKVIPFLFLFFLGCHFSGFAQQDTTVLKNILQKTKKLSDTEPLEKVYLHFDKPYYSVADTIWFKAYLTTQQNMLSPLSKIVYVDIMNSKDSLINTLKLPVNNGVAYGNMPVDPTNFKQGNYYVRAYTLWMLNFSADYFFTKTIPIGNAIDKAALTNIKYTTTQTEKGQVVTAKIQFKNEEKIALANRPVSWKMISSYDLVAQGKGTTDQNGFLTVEINSKKGSYIKKGELLTDIIMSDKEVVNTSFEITPIVAENDLQFFPEGGELYKGVPTQIAFKALKGTGLGIDLTGTIVDNDGNQVTTITSSHAGMGSFYLNPDPAKTYKANVTFKDGSKKTFALPVAKESGVNLQVVNGPTESLNVKIIANEPYFNEHKGKALYLVAQHNNIVYYAAQTSLQNQVTSAKIPKDKFPSGIVQVTLFSATGEPVSERITFLMHKEAIALAVQTDLPAYKPRQKVKMTVSAKNATQKLAGDFSVSVTDETKVPADENAETTILSSLLLTSDLKGYVEKPNYYFNKTDDKKLAELDILMLTQGYRRFSYKEILQDKLPAVVYLPEQGMDITGILRDRTGMPVKKGAMRLTVSGKSISAETLTSNSGLFAFKNLNIPDSSQVVITSRFVAGSNNMMIMVDQAPGAEITTNVNAPDEVMNIDSTLSNYLSNSKKQYSYMRNLKEVVIKGAAIKKISHADYPALSSLGNMPEHIIEPERLKDCRDLVTCLKTMAMGLTFFENQFYITRDYNAGGRTPVGIFIAGNPVDLYAINSVNVNEIESIEIFLKDQLGTVNRTYGTSGIVSINMKKVVKSKMSMEDLKKLMPKNNEVTLMPKGYSKQREFYSPKYTATFIAKNDLRTTIYWNPKVITDPVTGATSFEFFNADGKGNYKAVVEGIDKNGNIARTVFRYIVK</sequence>
<evidence type="ECO:0000313" key="3">
    <source>
        <dbReference type="Proteomes" id="UP000295499"/>
    </source>
</evidence>
<dbReference type="RefSeq" id="WP_133556372.1">
    <property type="nucleotide sequence ID" value="NZ_SNWM01000003.1"/>
</dbReference>
<dbReference type="Proteomes" id="UP000295499">
    <property type="component" value="Unassembled WGS sequence"/>
</dbReference>
<feature type="chain" id="PRO_5020855444" description="Carboxypeptidase regulatory-like domain-containing protein" evidence="1">
    <location>
        <begin position="24"/>
        <end position="905"/>
    </location>
</feature>
<evidence type="ECO:0000256" key="1">
    <source>
        <dbReference type="SAM" id="SignalP"/>
    </source>
</evidence>
<comment type="caution">
    <text evidence="2">The sequence shown here is derived from an EMBL/GenBank/DDBJ whole genome shotgun (WGS) entry which is preliminary data.</text>
</comment>
<feature type="signal peptide" evidence="1">
    <location>
        <begin position="1"/>
        <end position="23"/>
    </location>
</feature>
<dbReference type="OrthoDB" id="609485at2"/>
<keyword evidence="1" id="KW-0732">Signal</keyword>
<evidence type="ECO:0000313" key="2">
    <source>
        <dbReference type="EMBL" id="TDO21682.1"/>
    </source>
</evidence>
<dbReference type="AlphaFoldDB" id="A0A4R6II97"/>
<organism evidence="2 3">
    <name type="scientific">Pedobacter duraquae</name>
    <dbReference type="NCBI Taxonomy" id="425511"/>
    <lineage>
        <taxon>Bacteria</taxon>
        <taxon>Pseudomonadati</taxon>
        <taxon>Bacteroidota</taxon>
        <taxon>Sphingobacteriia</taxon>
        <taxon>Sphingobacteriales</taxon>
        <taxon>Sphingobacteriaceae</taxon>
        <taxon>Pedobacter</taxon>
    </lineage>
</organism>
<dbReference type="Gene3D" id="2.60.40.1930">
    <property type="match status" value="1"/>
</dbReference>
<dbReference type="EMBL" id="SNWM01000003">
    <property type="protein sequence ID" value="TDO21682.1"/>
    <property type="molecule type" value="Genomic_DNA"/>
</dbReference>
<proteinExistence type="predicted"/>
<protein>
    <recommendedName>
        <fullName evidence="4">Carboxypeptidase regulatory-like domain-containing protein</fullName>
    </recommendedName>
</protein>
<keyword evidence="3" id="KW-1185">Reference proteome</keyword>
<reference evidence="2 3" key="1">
    <citation type="submission" date="2019-03" db="EMBL/GenBank/DDBJ databases">
        <title>Genomic Encyclopedia of Archaeal and Bacterial Type Strains, Phase II (KMG-II): from individual species to whole genera.</title>
        <authorList>
            <person name="Goeker M."/>
        </authorList>
    </citation>
    <scope>NUCLEOTIDE SEQUENCE [LARGE SCALE GENOMIC DNA]</scope>
    <source>
        <strain evidence="2 3">DSM 19034</strain>
    </source>
</reference>